<gene>
    <name evidence="2" type="ORF">ACFFHW_00240</name>
</gene>
<dbReference type="EMBL" id="JBHLVX010000001">
    <property type="protein sequence ID" value="MFC0266439.1"/>
    <property type="molecule type" value="Genomic_DNA"/>
</dbReference>
<feature type="transmembrane region" description="Helical" evidence="1">
    <location>
        <begin position="85"/>
        <end position="106"/>
    </location>
</feature>
<protein>
    <recommendedName>
        <fullName evidence="4">Tripartite tricarboxylate transporter TctB family protein</fullName>
    </recommendedName>
</protein>
<keyword evidence="1" id="KW-0812">Transmembrane</keyword>
<accession>A0ABV6FZD2</accession>
<proteinExistence type="predicted"/>
<dbReference type="RefSeq" id="WP_019950810.1">
    <property type="nucleotide sequence ID" value="NZ_JBHLVX010000001.1"/>
</dbReference>
<feature type="transmembrane region" description="Helical" evidence="1">
    <location>
        <begin position="163"/>
        <end position="180"/>
    </location>
</feature>
<keyword evidence="1" id="KW-0472">Membrane</keyword>
<evidence type="ECO:0000256" key="1">
    <source>
        <dbReference type="SAM" id="Phobius"/>
    </source>
</evidence>
<evidence type="ECO:0000313" key="3">
    <source>
        <dbReference type="Proteomes" id="UP001589814"/>
    </source>
</evidence>
<feature type="transmembrane region" description="Helical" evidence="1">
    <location>
        <begin position="47"/>
        <end position="65"/>
    </location>
</feature>
<comment type="caution">
    <text evidence="2">The sequence shown here is derived from an EMBL/GenBank/DDBJ whole genome shotgun (WGS) entry which is preliminary data.</text>
</comment>
<organism evidence="2 3">
    <name type="scientific">Kushneria aurantia</name>
    <dbReference type="NCBI Taxonomy" id="504092"/>
    <lineage>
        <taxon>Bacteria</taxon>
        <taxon>Pseudomonadati</taxon>
        <taxon>Pseudomonadota</taxon>
        <taxon>Gammaproteobacteria</taxon>
        <taxon>Oceanospirillales</taxon>
        <taxon>Halomonadaceae</taxon>
        <taxon>Kushneria</taxon>
    </lineage>
</organism>
<feature type="transmembrane region" description="Helical" evidence="1">
    <location>
        <begin position="118"/>
        <end position="142"/>
    </location>
</feature>
<evidence type="ECO:0008006" key="4">
    <source>
        <dbReference type="Google" id="ProtNLM"/>
    </source>
</evidence>
<keyword evidence="3" id="KW-1185">Reference proteome</keyword>
<name>A0ABV6FZD2_9GAMM</name>
<dbReference type="Proteomes" id="UP001589814">
    <property type="component" value="Unassembled WGS sequence"/>
</dbReference>
<feature type="transmembrane region" description="Helical" evidence="1">
    <location>
        <begin position="9"/>
        <end position="27"/>
    </location>
</feature>
<evidence type="ECO:0000313" key="2">
    <source>
        <dbReference type="EMBL" id="MFC0266439.1"/>
    </source>
</evidence>
<keyword evidence="1" id="KW-1133">Transmembrane helix</keyword>
<sequence length="181" mass="19626">MEKKGIGDFFFTIVLWLVIGAIAQWLMQSNTGAGAAMGAEGGGISSYWSALGLVALFFAVIAFMLRDLMHNNPFTRSLRVIGTRLLSTTFDIGLFALGGVLYAVLWPSSSGQIPQWQALFIGIGMTLFIVILVVLGLVWMLLKFSSLSLVNIPALEFRPLARTGIYLGLLVLLALAAWLTL</sequence>
<reference evidence="2 3" key="1">
    <citation type="submission" date="2024-09" db="EMBL/GenBank/DDBJ databases">
        <authorList>
            <person name="Sun Q."/>
            <person name="Mori K."/>
        </authorList>
    </citation>
    <scope>NUCLEOTIDE SEQUENCE [LARGE SCALE GENOMIC DNA]</scope>
    <source>
        <strain evidence="2 3">CCM 7415</strain>
    </source>
</reference>